<keyword evidence="1" id="KW-0812">Transmembrane</keyword>
<dbReference type="InterPro" id="IPR002559">
    <property type="entry name" value="Transposase_11"/>
</dbReference>
<organism evidence="3 4">
    <name type="scientific">Mesomycoplasma ovipneumoniae 14811</name>
    <dbReference type="NCBI Taxonomy" id="1188239"/>
    <lineage>
        <taxon>Bacteria</taxon>
        <taxon>Bacillati</taxon>
        <taxon>Mycoplasmatota</taxon>
        <taxon>Mycoplasmoidales</taxon>
        <taxon>Metamycoplasmataceae</taxon>
        <taxon>Mesomycoplasma</taxon>
    </lineage>
</organism>
<comment type="caution">
    <text evidence="3">The sequence shown here is derived from an EMBL/GenBank/DDBJ whole genome shotgun (WGS) entry which is preliminary data.</text>
</comment>
<accession>A0A014L5Q8</accession>
<keyword evidence="1" id="KW-1133">Transmembrane helix</keyword>
<proteinExistence type="predicted"/>
<dbReference type="InterPro" id="IPR047654">
    <property type="entry name" value="IS1634_transpos"/>
</dbReference>
<dbReference type="eggNOG" id="COG5421">
    <property type="taxonomic scope" value="Bacteria"/>
</dbReference>
<dbReference type="Pfam" id="PF01609">
    <property type="entry name" value="DDE_Tnp_1"/>
    <property type="match status" value="1"/>
</dbReference>
<protein>
    <submittedName>
        <fullName evidence="3">ISMHp1-like transposase, IS1634 family</fullName>
    </submittedName>
</protein>
<sequence>MKKQNLVLFNVWGNSKDKLYKYVGWTQGYGKAPKRWFSLGNVQNLEKINPNAIQIIKAKLKLFSNLDDMHKVKIALLDSIKNSTIIEGSVFVGGELIEKLIEKHNIFESLPKSRHKNMKEIFNYLISKRITDPGSIINAFDKKDDYSNQINTSKNSFYRLLDLVFESQNQLLNSVNKMVTSELGKRDSEFYFDSSTVYFETFERNGLRIPGYSKDAKFKEDQIVIGLACDKNGIPFHIKVFKGNTGDSSTLIPFVLDVESKYNIKNMTIIADRGMSTAANIRFLESRNYNFIISYRAKVGTQKFKNYLLDPSDYVNVSADFKYKKEEFYSSYKNKRYTENIRRRIITYSTKRAIKDRKAREEQIQSFIKKQNKDGFIEVNKLFGKKPKYFKEISNMKFELDQSKIDKDKQFDGYYVYETNILNLNVLDIVEKYQKQWNIEANFRSLKGLLNIRPVFLRIDEHILAHTLLCFISLVILKTIIFKINKHISDNKLFENNQLTEVGLVTMLQKLRQRVEFNTLYQQITFKNRDGVPSDPNIWNRYDFYFDILMNQ</sequence>
<dbReference type="EMBL" id="JFAD01000048">
    <property type="protein sequence ID" value="EXU60789.1"/>
    <property type="molecule type" value="Genomic_DNA"/>
</dbReference>
<evidence type="ECO:0000259" key="2">
    <source>
        <dbReference type="Pfam" id="PF01609"/>
    </source>
</evidence>
<dbReference type="PANTHER" id="PTHR34614:SF2">
    <property type="entry name" value="TRANSPOSASE IS4-LIKE DOMAIN-CONTAINING PROTEIN"/>
    <property type="match status" value="1"/>
</dbReference>
<dbReference type="RefSeq" id="WP_080684872.1">
    <property type="nucleotide sequence ID" value="NZ_JFAD01000048.1"/>
</dbReference>
<dbReference type="SUPFAM" id="SSF53098">
    <property type="entry name" value="Ribonuclease H-like"/>
    <property type="match status" value="1"/>
</dbReference>
<feature type="domain" description="Transposase IS4-like" evidence="2">
    <location>
        <begin position="192"/>
        <end position="475"/>
    </location>
</feature>
<dbReference type="Proteomes" id="UP000020977">
    <property type="component" value="Unassembled WGS sequence"/>
</dbReference>
<gene>
    <name evidence="3" type="ORF">MOVI_7380</name>
</gene>
<reference evidence="3 4" key="1">
    <citation type="submission" date="2014-03" db="EMBL/GenBank/DDBJ databases">
        <title>Genome sequence of Mycoplasma ovipneumoniae strain 14811.</title>
        <authorList>
            <person name="Sirand-Pugnet P."/>
            <person name="Breton M."/>
            <person name="Dordet-Frisoni E."/>
            <person name="Baranowski E."/>
            <person name="Barre A."/>
            <person name="Couture C."/>
            <person name="Dupuy V."/>
            <person name="Gaurivaud P."/>
            <person name="Jacob D."/>
            <person name="Lemaitre C."/>
            <person name="Manso-Silvan L."/>
            <person name="Nikolski M."/>
            <person name="Nouvel L.-X."/>
            <person name="Poumarat F."/>
            <person name="Tardy F."/>
            <person name="Thebault P."/>
            <person name="Theil S."/>
            <person name="Citti C."/>
            <person name="Thiaucourt F."/>
            <person name="Blanchard A."/>
        </authorList>
    </citation>
    <scope>NUCLEOTIDE SEQUENCE [LARGE SCALE GENOMIC DNA]</scope>
    <source>
        <strain evidence="3 4">14811</strain>
    </source>
</reference>
<name>A0A014L5Q8_9BACT</name>
<evidence type="ECO:0000313" key="4">
    <source>
        <dbReference type="Proteomes" id="UP000020977"/>
    </source>
</evidence>
<keyword evidence="1" id="KW-0472">Membrane</keyword>
<dbReference type="PANTHER" id="PTHR34614">
    <property type="match status" value="1"/>
</dbReference>
<evidence type="ECO:0000256" key="1">
    <source>
        <dbReference type="SAM" id="Phobius"/>
    </source>
</evidence>
<dbReference type="InterPro" id="IPR012337">
    <property type="entry name" value="RNaseH-like_sf"/>
</dbReference>
<feature type="transmembrane region" description="Helical" evidence="1">
    <location>
        <begin position="463"/>
        <end position="482"/>
    </location>
</feature>
<dbReference type="AlphaFoldDB" id="A0A014L5Q8"/>
<dbReference type="GO" id="GO:0003677">
    <property type="term" value="F:DNA binding"/>
    <property type="evidence" value="ECO:0007669"/>
    <property type="project" value="InterPro"/>
</dbReference>
<dbReference type="NCBIfam" id="NF033559">
    <property type="entry name" value="transpos_IS1634"/>
    <property type="match status" value="1"/>
</dbReference>
<dbReference type="GO" id="GO:0006313">
    <property type="term" value="P:DNA transposition"/>
    <property type="evidence" value="ECO:0007669"/>
    <property type="project" value="InterPro"/>
</dbReference>
<dbReference type="GO" id="GO:0004803">
    <property type="term" value="F:transposase activity"/>
    <property type="evidence" value="ECO:0007669"/>
    <property type="project" value="InterPro"/>
</dbReference>
<evidence type="ECO:0000313" key="3">
    <source>
        <dbReference type="EMBL" id="EXU60789.1"/>
    </source>
</evidence>